<evidence type="ECO:0000313" key="5">
    <source>
        <dbReference type="Proteomes" id="UP000000600"/>
    </source>
</evidence>
<dbReference type="GO" id="GO:0000225">
    <property type="term" value="F:N-acetylglucosaminylphosphatidylinositol deacetylase activity"/>
    <property type="evidence" value="ECO:0000318"/>
    <property type="project" value="GO_Central"/>
</dbReference>
<dbReference type="GeneID" id="5026328"/>
<dbReference type="Gene3D" id="3.40.50.10320">
    <property type="entry name" value="LmbE-like"/>
    <property type="match status" value="1"/>
</dbReference>
<dbReference type="EMBL" id="CT868141">
    <property type="protein sequence ID" value="CAK73146.1"/>
    <property type="molecule type" value="Genomic_DNA"/>
</dbReference>
<reference evidence="4 5" key="1">
    <citation type="journal article" date="2006" name="Nature">
        <title>Global trends of whole-genome duplications revealed by the ciliate Paramecium tetraurelia.</title>
        <authorList>
            <consortium name="Genoscope"/>
            <person name="Aury J.-M."/>
            <person name="Jaillon O."/>
            <person name="Duret L."/>
            <person name="Noel B."/>
            <person name="Jubin C."/>
            <person name="Porcel B.M."/>
            <person name="Segurens B."/>
            <person name="Daubin V."/>
            <person name="Anthouard V."/>
            <person name="Aiach N."/>
            <person name="Arnaiz O."/>
            <person name="Billaut A."/>
            <person name="Beisson J."/>
            <person name="Blanc I."/>
            <person name="Bouhouche K."/>
            <person name="Camara F."/>
            <person name="Duharcourt S."/>
            <person name="Guigo R."/>
            <person name="Gogendeau D."/>
            <person name="Katinka M."/>
            <person name="Keller A.-M."/>
            <person name="Kissmehl R."/>
            <person name="Klotz C."/>
            <person name="Koll F."/>
            <person name="Le Moue A."/>
            <person name="Lepere C."/>
            <person name="Malinsky S."/>
            <person name="Nowacki M."/>
            <person name="Nowak J.K."/>
            <person name="Plattner H."/>
            <person name="Poulain J."/>
            <person name="Ruiz F."/>
            <person name="Serrano V."/>
            <person name="Zagulski M."/>
            <person name="Dessen P."/>
            <person name="Betermier M."/>
            <person name="Weissenbach J."/>
            <person name="Scarpelli C."/>
            <person name="Schachter V."/>
            <person name="Sperling L."/>
            <person name="Meyer E."/>
            <person name="Cohen J."/>
            <person name="Wincker P."/>
        </authorList>
    </citation>
    <scope>NUCLEOTIDE SEQUENCE [LARGE SCALE GENOMIC DNA]</scope>
    <source>
        <strain evidence="4 5">Stock d4-2</strain>
    </source>
</reference>
<dbReference type="OrthoDB" id="440160at2759"/>
<dbReference type="FunCoup" id="A0CQS9">
    <property type="interactions" value="592"/>
</dbReference>
<comment type="similarity">
    <text evidence="1">Belongs to the PIGL family.</text>
</comment>
<dbReference type="HOGENOM" id="CLU_034979_1_0_1"/>
<dbReference type="eggNOG" id="KOG3332">
    <property type="taxonomic scope" value="Eukaryota"/>
</dbReference>
<dbReference type="GO" id="GO:0005783">
    <property type="term" value="C:endoplasmic reticulum"/>
    <property type="evidence" value="ECO:0000318"/>
    <property type="project" value="GO_Central"/>
</dbReference>
<keyword evidence="3" id="KW-1133">Transmembrane helix</keyword>
<dbReference type="UniPathway" id="UPA00196"/>
<dbReference type="Pfam" id="PF02585">
    <property type="entry name" value="PIG-L"/>
    <property type="match status" value="1"/>
</dbReference>
<gene>
    <name evidence="4" type="ORF">GSPATT00009494001</name>
</gene>
<dbReference type="OMA" id="YVLESVN"/>
<dbReference type="Proteomes" id="UP000000600">
    <property type="component" value="Unassembled WGS sequence"/>
</dbReference>
<keyword evidence="5" id="KW-1185">Reference proteome</keyword>
<dbReference type="EC" id="3.5.1.89" evidence="2"/>
<name>A0CQS9_PARTE</name>
<feature type="transmembrane region" description="Helical" evidence="3">
    <location>
        <begin position="15"/>
        <end position="37"/>
    </location>
</feature>
<dbReference type="SUPFAM" id="SSF102588">
    <property type="entry name" value="LmbE-like"/>
    <property type="match status" value="1"/>
</dbReference>
<dbReference type="InterPro" id="IPR024078">
    <property type="entry name" value="LmbE-like_dom_sf"/>
</dbReference>
<dbReference type="GO" id="GO:0016020">
    <property type="term" value="C:membrane"/>
    <property type="evidence" value="ECO:0007669"/>
    <property type="project" value="GOC"/>
</dbReference>
<protein>
    <recommendedName>
        <fullName evidence="2">N-acetylglucosaminylphosphatidylinositol deacetylase</fullName>
        <ecNumber evidence="2">3.5.1.89</ecNumber>
    </recommendedName>
</protein>
<evidence type="ECO:0000256" key="2">
    <source>
        <dbReference type="ARBA" id="ARBA00012176"/>
    </source>
</evidence>
<dbReference type="RefSeq" id="XP_001440543.1">
    <property type="nucleotide sequence ID" value="XM_001440506.1"/>
</dbReference>
<dbReference type="GO" id="GO:0006506">
    <property type="term" value="P:GPI anchor biosynthetic process"/>
    <property type="evidence" value="ECO:0007669"/>
    <property type="project" value="UniProtKB-UniPathway"/>
</dbReference>
<evidence type="ECO:0000256" key="3">
    <source>
        <dbReference type="SAM" id="Phobius"/>
    </source>
</evidence>
<proteinExistence type="inferred from homology"/>
<dbReference type="InterPro" id="IPR003737">
    <property type="entry name" value="GlcNAc_PI_deacetylase-related"/>
</dbReference>
<dbReference type="KEGG" id="ptm:GSPATT00009494001"/>
<keyword evidence="3" id="KW-0812">Transmembrane</keyword>
<evidence type="ECO:0000313" key="4">
    <source>
        <dbReference type="EMBL" id="CAK73146.1"/>
    </source>
</evidence>
<dbReference type="PANTHER" id="PTHR12993:SF11">
    <property type="entry name" value="N-ACETYLGLUCOSAMINYL-PHOSPHATIDYLINOSITOL DE-N-ACETYLASE"/>
    <property type="match status" value="1"/>
</dbReference>
<keyword evidence="3" id="KW-0472">Membrane</keyword>
<accession>A0CQS9</accession>
<dbReference type="InParanoid" id="A0CQS9"/>
<dbReference type="STRING" id="5888.A0CQS9"/>
<evidence type="ECO:0000256" key="1">
    <source>
        <dbReference type="ARBA" id="ARBA00006066"/>
    </source>
</evidence>
<dbReference type="PANTHER" id="PTHR12993">
    <property type="entry name" value="N-ACETYLGLUCOSAMINYL-PHOSPHATIDYLINOSITOL DE-N-ACETYLASE-RELATED"/>
    <property type="match status" value="1"/>
</dbReference>
<organism evidence="4 5">
    <name type="scientific">Paramecium tetraurelia</name>
    <dbReference type="NCBI Taxonomy" id="5888"/>
    <lineage>
        <taxon>Eukaryota</taxon>
        <taxon>Sar</taxon>
        <taxon>Alveolata</taxon>
        <taxon>Ciliophora</taxon>
        <taxon>Intramacronucleata</taxon>
        <taxon>Oligohymenophorea</taxon>
        <taxon>Peniculida</taxon>
        <taxon>Parameciidae</taxon>
        <taxon>Paramecium</taxon>
    </lineage>
</organism>
<dbReference type="AlphaFoldDB" id="A0CQS9"/>
<sequence length="260" mass="30561">MGLLDIIEEIIDDDLLFILKYGLIISNFITIFVLLYFKSKKQQDQKEVIIDILEKENKSVLLVTAHPDDEAMFFLPTISYLQDNNYEIHLMCLSNGNANKIGKIRESELEKCCQYLKIKKLTIINDEDLQDSMTATWPIEKIQKIVQKYIYENNIKGIITFDKHGISGHLNHIACYNAISTMKRTEDLKVFVLETTNIFRKYSSFLDFFVSSILNDNLMVNLNMLKAWKSMQIHHSQFVWYRKLFVVFSRYAYINTLIKI</sequence>